<accession>A0A6C0E6P1</accession>
<dbReference type="AlphaFoldDB" id="A0A6C0E6P1"/>
<dbReference type="InterPro" id="IPR038726">
    <property type="entry name" value="PDDEXK_AddAB-type"/>
</dbReference>
<organism evidence="2">
    <name type="scientific">viral metagenome</name>
    <dbReference type="NCBI Taxonomy" id="1070528"/>
    <lineage>
        <taxon>unclassified sequences</taxon>
        <taxon>metagenomes</taxon>
        <taxon>organismal metagenomes</taxon>
    </lineage>
</organism>
<dbReference type="Pfam" id="PF12705">
    <property type="entry name" value="PDDEXK_1"/>
    <property type="match status" value="1"/>
</dbReference>
<evidence type="ECO:0000259" key="1">
    <source>
        <dbReference type="Pfam" id="PF12705"/>
    </source>
</evidence>
<reference evidence="2" key="1">
    <citation type="journal article" date="2020" name="Nature">
        <title>Giant virus diversity and host interactions through global metagenomics.</title>
        <authorList>
            <person name="Schulz F."/>
            <person name="Roux S."/>
            <person name="Paez-Espino D."/>
            <person name="Jungbluth S."/>
            <person name="Walsh D.A."/>
            <person name="Denef V.J."/>
            <person name="McMahon K.D."/>
            <person name="Konstantinidis K.T."/>
            <person name="Eloe-Fadrosh E.A."/>
            <person name="Kyrpides N.C."/>
            <person name="Woyke T."/>
        </authorList>
    </citation>
    <scope>NUCLEOTIDE SEQUENCE</scope>
    <source>
        <strain evidence="2">GVMAG-M-3300023179-138</strain>
    </source>
</reference>
<feature type="domain" description="PD-(D/E)XK endonuclease-like" evidence="1">
    <location>
        <begin position="69"/>
        <end position="246"/>
    </location>
</feature>
<protein>
    <recommendedName>
        <fullName evidence="1">PD-(D/E)XK endonuclease-like domain-containing protein</fullName>
    </recommendedName>
</protein>
<sequence>MTWERLATINAHPRDNRIQFEESTHTYTIDGVRAGWTSCTGFLHTFFDEFDADAVIAKMMRSPKWPSSKYYGQTAAEIKKGWADKGAASSEAGTRMHLDIERFYNAMPAAANNKWVFMDGIEGLMADDWIPNAGAEWNHFCNFQRDYVEPRGWIPWRSEWLVFDDEHKVAGSIDMVYMKPDGTLAIYDWKRIEEVKTENNYQSGRGPVAHLPDTNYWHYSLQLNVYRYILQKHYGVVVSELALVVLHPSNATWKVFKLSIMDDEVADMMGTRTATHT</sequence>
<dbReference type="EMBL" id="MN739743">
    <property type="protein sequence ID" value="QHT24311.1"/>
    <property type="molecule type" value="Genomic_DNA"/>
</dbReference>
<evidence type="ECO:0000313" key="2">
    <source>
        <dbReference type="EMBL" id="QHT24311.1"/>
    </source>
</evidence>
<proteinExistence type="predicted"/>
<dbReference type="Gene3D" id="3.90.320.10">
    <property type="match status" value="1"/>
</dbReference>
<name>A0A6C0E6P1_9ZZZZ</name>
<dbReference type="InterPro" id="IPR011604">
    <property type="entry name" value="PDDEXK-like_dom_sf"/>
</dbReference>